<accession>A0A939K575</accession>
<comment type="caution">
    <text evidence="10">The sequence shown here is derived from an EMBL/GenBank/DDBJ whole genome shotgun (WGS) entry which is preliminary data.</text>
</comment>
<feature type="domain" description="MacB-like periplasmic core" evidence="9">
    <location>
        <begin position="20"/>
        <end position="243"/>
    </location>
</feature>
<feature type="transmembrane region" description="Helical" evidence="7">
    <location>
        <begin position="343"/>
        <end position="364"/>
    </location>
</feature>
<organism evidence="10 11">
    <name type="scientific">Fibrella rubiginis</name>
    <dbReference type="NCBI Taxonomy" id="2817060"/>
    <lineage>
        <taxon>Bacteria</taxon>
        <taxon>Pseudomonadati</taxon>
        <taxon>Bacteroidota</taxon>
        <taxon>Cytophagia</taxon>
        <taxon>Cytophagales</taxon>
        <taxon>Spirosomataceae</taxon>
        <taxon>Fibrella</taxon>
    </lineage>
</organism>
<dbReference type="RefSeq" id="WP_207365006.1">
    <property type="nucleotide sequence ID" value="NZ_JAFMYV010000006.1"/>
</dbReference>
<dbReference type="PANTHER" id="PTHR30572:SF4">
    <property type="entry name" value="ABC TRANSPORTER PERMEASE YTRF"/>
    <property type="match status" value="1"/>
</dbReference>
<proteinExistence type="inferred from homology"/>
<dbReference type="PANTHER" id="PTHR30572">
    <property type="entry name" value="MEMBRANE COMPONENT OF TRANSPORTER-RELATED"/>
    <property type="match status" value="1"/>
</dbReference>
<feature type="transmembrane region" description="Helical" evidence="7">
    <location>
        <begin position="287"/>
        <end position="309"/>
    </location>
</feature>
<keyword evidence="3 7" id="KW-0812">Transmembrane</keyword>
<dbReference type="GO" id="GO:0005886">
    <property type="term" value="C:plasma membrane"/>
    <property type="evidence" value="ECO:0007669"/>
    <property type="project" value="UniProtKB-SubCell"/>
</dbReference>
<dbReference type="Proteomes" id="UP000664034">
    <property type="component" value="Unassembled WGS sequence"/>
</dbReference>
<feature type="transmembrane region" description="Helical" evidence="7">
    <location>
        <begin position="21"/>
        <end position="42"/>
    </location>
</feature>
<protein>
    <submittedName>
        <fullName evidence="10">ABC transporter permease</fullName>
    </submittedName>
</protein>
<evidence type="ECO:0000256" key="3">
    <source>
        <dbReference type="ARBA" id="ARBA00022692"/>
    </source>
</evidence>
<comment type="similarity">
    <text evidence="6">Belongs to the ABC-4 integral membrane protein family.</text>
</comment>
<dbReference type="EMBL" id="JAFMYV010000006">
    <property type="protein sequence ID" value="MBO0937448.1"/>
    <property type="molecule type" value="Genomic_DNA"/>
</dbReference>
<comment type="subcellular location">
    <subcellularLocation>
        <location evidence="1">Cell membrane</location>
        <topology evidence="1">Multi-pass membrane protein</topology>
    </subcellularLocation>
</comment>
<evidence type="ECO:0000256" key="5">
    <source>
        <dbReference type="ARBA" id="ARBA00023136"/>
    </source>
</evidence>
<dbReference type="Pfam" id="PF12704">
    <property type="entry name" value="MacB_PCD"/>
    <property type="match status" value="1"/>
</dbReference>
<reference evidence="10" key="1">
    <citation type="submission" date="2021-03" db="EMBL/GenBank/DDBJ databases">
        <title>Fibrella sp. HMF5335 genome sequencing and assembly.</title>
        <authorList>
            <person name="Kang H."/>
            <person name="Kim H."/>
            <person name="Bae S."/>
            <person name="Joh K."/>
        </authorList>
    </citation>
    <scope>NUCLEOTIDE SEQUENCE</scope>
    <source>
        <strain evidence="10">HMF5335</strain>
    </source>
</reference>
<feature type="transmembrane region" description="Helical" evidence="7">
    <location>
        <begin position="767"/>
        <end position="790"/>
    </location>
</feature>
<feature type="transmembrane region" description="Helical" evidence="7">
    <location>
        <begin position="425"/>
        <end position="449"/>
    </location>
</feature>
<evidence type="ECO:0000313" key="11">
    <source>
        <dbReference type="Proteomes" id="UP000664034"/>
    </source>
</evidence>
<keyword evidence="5 7" id="KW-0472">Membrane</keyword>
<name>A0A939K575_9BACT</name>
<evidence type="ECO:0000259" key="9">
    <source>
        <dbReference type="Pfam" id="PF12704"/>
    </source>
</evidence>
<feature type="domain" description="ABC3 transporter permease C-terminal" evidence="8">
    <location>
        <begin position="684"/>
        <end position="797"/>
    </location>
</feature>
<feature type="transmembrane region" description="Helical" evidence="7">
    <location>
        <begin position="733"/>
        <end position="752"/>
    </location>
</feature>
<dbReference type="InterPro" id="IPR050250">
    <property type="entry name" value="Macrolide_Exporter_MacB"/>
</dbReference>
<gene>
    <name evidence="10" type="ORF">J2I47_12905</name>
</gene>
<evidence type="ECO:0000256" key="4">
    <source>
        <dbReference type="ARBA" id="ARBA00022989"/>
    </source>
</evidence>
<evidence type="ECO:0000313" key="10">
    <source>
        <dbReference type="EMBL" id="MBO0937448.1"/>
    </source>
</evidence>
<dbReference type="InterPro" id="IPR025857">
    <property type="entry name" value="MacB_PCD"/>
</dbReference>
<keyword evidence="2" id="KW-1003">Cell membrane</keyword>
<feature type="transmembrane region" description="Helical" evidence="7">
    <location>
        <begin position="379"/>
        <end position="404"/>
    </location>
</feature>
<evidence type="ECO:0000256" key="2">
    <source>
        <dbReference type="ARBA" id="ARBA00022475"/>
    </source>
</evidence>
<feature type="transmembrane region" description="Helical" evidence="7">
    <location>
        <begin position="681"/>
        <end position="705"/>
    </location>
</feature>
<evidence type="ECO:0000256" key="6">
    <source>
        <dbReference type="ARBA" id="ARBA00038076"/>
    </source>
</evidence>
<sequence length="804" mass="90011">MLRNYVKIAWRNLVSHKGYSAINIGGLAVGMAVAMLNGLWIWDELSFNSYHAHYDRIAQVVKRQVHEGQVGVGQTMVYPLGTELRTKYAGSFRHLVRATFVQDRILSVGDTKLSVSGQAMDPEAPQMLSLKMLYGNQNGLTNPNAILLSAQTARSFFGDANPIGRVITLNNQTPLTVGGVYEDLPLNTEFQRTKFLTSWAFYLQENPWIGQRATDDWRNHFIKIYAEIPAGSTFEQVSERIKNAELTNIAHLPEEASRKPEIELYPMSRWHLYPYERGQLNEAPLRMVWLVGIIGAFVLLLACINFMNLSTARSAKRAKEVGIRKAVGSVRGQLISQFFSESFLVVALALVLALMLVTVSLNWFNQLAGKQLTMPWSMGWFWAICAVFVFVTGLLAGSYPALYLSSFRPINVLKGTFRVGHLTTLPRKVLVVVQFTVSVVLIISTIIVYRQIQFAKQRPVGYTREGLLTMPMKSDEFRSKYDVLRTELKNTGAVVEMSQSMGPVTEVYSSNNLEWRGKNPNDNESFGTLAVTYEHGKTVGWQFVAGRDFSRQYASDSLGLVINEAAARYMGLANPVGELVTWNWWQNDKPPLHYRILGVINDMVMESPYGSIAPTVFFIKGHNGSVSWVNIRLNPAVATSDALPRIEAVFKRLIPSVPFEYTFVDQDYAAKFAAEERIGTLAGFFASLAILISCLGLFGLASFTAEQRTKEIGIRKVLGASVANLWQMLSKDFVVLVVVACLIAIPFTYYFMNGWLQQYTYRADLSWWIFVVAVVGALAITLLTVSFQAIKAALMNPVKSLRSE</sequence>
<dbReference type="AlphaFoldDB" id="A0A939K575"/>
<keyword evidence="4 7" id="KW-1133">Transmembrane helix</keyword>
<evidence type="ECO:0000256" key="7">
    <source>
        <dbReference type="SAM" id="Phobius"/>
    </source>
</evidence>
<keyword evidence="11" id="KW-1185">Reference proteome</keyword>
<dbReference type="InterPro" id="IPR003838">
    <property type="entry name" value="ABC3_permease_C"/>
</dbReference>
<evidence type="ECO:0000256" key="1">
    <source>
        <dbReference type="ARBA" id="ARBA00004651"/>
    </source>
</evidence>
<dbReference type="GO" id="GO:0022857">
    <property type="term" value="F:transmembrane transporter activity"/>
    <property type="evidence" value="ECO:0007669"/>
    <property type="project" value="TreeGrafter"/>
</dbReference>
<evidence type="ECO:0000259" key="8">
    <source>
        <dbReference type="Pfam" id="PF02687"/>
    </source>
</evidence>
<dbReference type="Pfam" id="PF02687">
    <property type="entry name" value="FtsX"/>
    <property type="match status" value="2"/>
</dbReference>
<feature type="domain" description="ABC3 transporter permease C-terminal" evidence="8">
    <location>
        <begin position="293"/>
        <end position="406"/>
    </location>
</feature>